<dbReference type="Gene3D" id="1.20.1590.10">
    <property type="entry name" value="YP_001051499.1 domain like"/>
    <property type="match status" value="1"/>
</dbReference>
<dbReference type="KEGG" id="daer:H9K75_02750"/>
<dbReference type="AlphaFoldDB" id="A0A7H0GLC1"/>
<dbReference type="Pfam" id="PF24174">
    <property type="entry name" value="MsddA-like"/>
    <property type="match status" value="1"/>
</dbReference>
<evidence type="ECO:0000313" key="3">
    <source>
        <dbReference type="Proteomes" id="UP000516028"/>
    </source>
</evidence>
<feature type="domain" description="Bacterial deaminase MsddA-like" evidence="1">
    <location>
        <begin position="2"/>
        <end position="84"/>
    </location>
</feature>
<organism evidence="2 3">
    <name type="scientific">Diaphorobacter aerolatus</name>
    <dbReference type="NCBI Taxonomy" id="1288495"/>
    <lineage>
        <taxon>Bacteria</taxon>
        <taxon>Pseudomonadati</taxon>
        <taxon>Pseudomonadota</taxon>
        <taxon>Betaproteobacteria</taxon>
        <taxon>Burkholderiales</taxon>
        <taxon>Comamonadaceae</taxon>
        <taxon>Diaphorobacter</taxon>
    </lineage>
</organism>
<evidence type="ECO:0000259" key="1">
    <source>
        <dbReference type="Pfam" id="PF24174"/>
    </source>
</evidence>
<dbReference type="EMBL" id="CP060783">
    <property type="protein sequence ID" value="QNP49087.1"/>
    <property type="molecule type" value="Genomic_DNA"/>
</dbReference>
<dbReference type="InterPro" id="IPR023381">
    <property type="entry name" value="YP001051499.1-like_dom_sf"/>
</dbReference>
<dbReference type="Proteomes" id="UP000516028">
    <property type="component" value="Chromosome"/>
</dbReference>
<keyword evidence="3" id="KW-1185">Reference proteome</keyword>
<reference evidence="2 3" key="1">
    <citation type="submission" date="2020-08" db="EMBL/GenBank/DDBJ databases">
        <title>Genome sequence of Diaphorobacter aerolatus KACC 16536T.</title>
        <authorList>
            <person name="Hyun D.-W."/>
            <person name="Bae J.-W."/>
        </authorList>
    </citation>
    <scope>NUCLEOTIDE SEQUENCE [LARGE SCALE GENOMIC DNA]</scope>
    <source>
        <strain evidence="2 3">KACC 16536</strain>
    </source>
</reference>
<sequence length="272" mass="30228">MKLPNGKTTLYAAGSSGKLNPRQRARLQELGVPEANIIHGKGSALPKEGNPINVNHAEQIIIRNIPEGSQVTRKGISWGVNKQMHLVCTANLVWMVLEVFMIDIVSHVDRVQHESRKLDAANKGRFGAWCVNYLFQQKDILDSVKTNIEPSAVELLRTAINSCWNSNDPAVDDNTISQLEAVEWDPDSDESGGLDELFGAATSMAIALQENDENHTANCAERVLNYLDYVYTPPSASKDVYENIIQAECEKQIKMIELLQDRVDSLSLNSLR</sequence>
<accession>A0A7H0GLC1</accession>
<proteinExistence type="predicted"/>
<dbReference type="InterPro" id="IPR056387">
    <property type="entry name" value="MsddA-like"/>
</dbReference>
<dbReference type="RefSeq" id="WP_187724679.1">
    <property type="nucleotide sequence ID" value="NZ_CP060783.1"/>
</dbReference>
<evidence type="ECO:0000313" key="2">
    <source>
        <dbReference type="EMBL" id="QNP49087.1"/>
    </source>
</evidence>
<name>A0A7H0GLC1_9BURK</name>
<gene>
    <name evidence="2" type="ORF">H9K75_02750</name>
</gene>
<protein>
    <recommendedName>
        <fullName evidence="1">Bacterial deaminase MsddA-like domain-containing protein</fullName>
    </recommendedName>
</protein>